<sequence length="407" mass="46966">MPYNLKRHVHEDIYALQQRYPYEKVYNVQALREPNFPSVVASVGLPRQYVSIGPNRELGIYPEYALVMVRDPSTHALRVEECVRLPQELSLDIEERERQGEKAQYLHVGGYVVGVKTVFECALYLLDLGSLQWVSVKPTPAYRGQTRFFNWPRPRHDPVCTVVEDRLVLFGGRELWWEPNGCNPSDAMRYYTDTWSYDPDTHVWTQQGDCPPHMHVWDVCTPLVVSTGETAYVPNAWRNGYDTFSFRCGWMTGREEDKLHFYCMTVKMAGRQIMLLRETVEEHVHLYDTITGELIAAGRYAVKGQRRVAVDEGQPCMVCAGQASGVSLFFNPSWLYPHYSMGWCSRVKVSKQEYEGKGRGCVDVWYGQGCMVFKDVGITMFSNPSWLYPHHSLGWCSRLRMRRGEPG</sequence>
<accession>A0A9K3GLC5</accession>
<evidence type="ECO:0000313" key="2">
    <source>
        <dbReference type="Proteomes" id="UP000265618"/>
    </source>
</evidence>
<feature type="non-terminal residue" evidence="1">
    <location>
        <position position="1"/>
    </location>
</feature>
<gene>
    <name evidence="1" type="ORF">KIPB_008299</name>
</gene>
<comment type="caution">
    <text evidence="1">The sequence shown here is derived from an EMBL/GenBank/DDBJ whole genome shotgun (WGS) entry which is preliminary data.</text>
</comment>
<dbReference type="Proteomes" id="UP000265618">
    <property type="component" value="Unassembled WGS sequence"/>
</dbReference>
<name>A0A9K3GLC5_9EUKA</name>
<dbReference type="InterPro" id="IPR015915">
    <property type="entry name" value="Kelch-typ_b-propeller"/>
</dbReference>
<dbReference type="AlphaFoldDB" id="A0A9K3GLC5"/>
<dbReference type="EMBL" id="BDIP01002533">
    <property type="protein sequence ID" value="GIQ86445.1"/>
    <property type="molecule type" value="Genomic_DNA"/>
</dbReference>
<reference evidence="1 2" key="1">
    <citation type="journal article" date="2018" name="PLoS ONE">
        <title>The draft genome of Kipferlia bialata reveals reductive genome evolution in fornicate parasites.</title>
        <authorList>
            <person name="Tanifuji G."/>
            <person name="Takabayashi S."/>
            <person name="Kume K."/>
            <person name="Takagi M."/>
            <person name="Nakayama T."/>
            <person name="Kamikawa R."/>
            <person name="Inagaki Y."/>
            <person name="Hashimoto T."/>
        </authorList>
    </citation>
    <scope>NUCLEOTIDE SEQUENCE [LARGE SCALE GENOMIC DNA]</scope>
    <source>
        <strain evidence="1">NY0173</strain>
    </source>
</reference>
<keyword evidence="2" id="KW-1185">Reference proteome</keyword>
<dbReference type="OrthoDB" id="45365at2759"/>
<dbReference type="SUPFAM" id="SSF50965">
    <property type="entry name" value="Galactose oxidase, central domain"/>
    <property type="match status" value="1"/>
</dbReference>
<dbReference type="Gene3D" id="2.120.10.80">
    <property type="entry name" value="Kelch-type beta propeller"/>
    <property type="match status" value="1"/>
</dbReference>
<dbReference type="InterPro" id="IPR011043">
    <property type="entry name" value="Gal_Oxase/kelch_b-propeller"/>
</dbReference>
<evidence type="ECO:0000313" key="1">
    <source>
        <dbReference type="EMBL" id="GIQ86445.1"/>
    </source>
</evidence>
<proteinExistence type="predicted"/>
<protein>
    <submittedName>
        <fullName evidence="1">Uncharacterized protein</fullName>
    </submittedName>
</protein>
<organism evidence="1 2">
    <name type="scientific">Kipferlia bialata</name>
    <dbReference type="NCBI Taxonomy" id="797122"/>
    <lineage>
        <taxon>Eukaryota</taxon>
        <taxon>Metamonada</taxon>
        <taxon>Carpediemonas-like organisms</taxon>
        <taxon>Kipferlia</taxon>
    </lineage>
</organism>